<proteinExistence type="predicted"/>
<feature type="compositionally biased region" description="Basic and acidic residues" evidence="1">
    <location>
        <begin position="178"/>
        <end position="188"/>
    </location>
</feature>
<feature type="compositionally biased region" description="Polar residues" evidence="1">
    <location>
        <begin position="807"/>
        <end position="824"/>
    </location>
</feature>
<evidence type="ECO:0000313" key="3">
    <source>
        <dbReference type="Proteomes" id="UP000612055"/>
    </source>
</evidence>
<sequence length="1533" mass="154446">MTAAPYSALYGMPDLWLYNPGGLCLSGPPSTAAKQAAAWCWASGSPKSVIKSSVSLSVSFRQPLIAYQLSILVVGSQEGSVLSTPSLKGFNATVQMKGNADVSTRCTGSSASDLPYLVLFSFNLTDAPVQGATLELDANAIIDSVSLVGQPGAVTSATPAHGAKPASTAHPNAAQPEPEPKPKPKPEPPRALGCRVLSNAPPWPSLALAATSAAISACKHPAASADVRRVAHFPFSTTRRANSRRRPTTPTGASAQHASSAAFPTSSTLSAAAGCLATPAYNASASAAARCPASVTLHNGRHPAAAAATWSTHSSQTKLAVASPTTSFPKPSLVTSTGAPCQLASASAVAVASASPLSFASPAASCAPPSRAASTGAPCRLASGAANTSASALPFASPTAAFAQPSIPTSNGATCRLAPTAAVTSTAALSFTIPAASCAPPSLTASARAPCRLAPASSVPASATLSRASPASYFAQPFLANSTEKPCQLASSAAAVPTSTDRSQPSFTPTFSLHTDASPAPPTPPPLPPPRPPTLSAPSPPRPPLPVFTEVQVLGLTQAMVDAQQPIALMTFAREITIVDVDTLDPEVLDAMFPGAVNVKPVAYDIAVTVDMTAATGSNGCSGAFMDSLTDQLGSSSTLNGANASCSAGVSHHHRLLLEVAAGSTASTGAGLPPVSSGTCSSGTAAPVVLQLSMPASTSSTGTTAGSTGSLKNGVVDAMEAAEAASGVHLCDVSASKVVVSTRVRAEYQVPLSELGAETYTTACTSSTTMCADCLAGCQVTPAPQSAPDGSSGGSGYGQPSAGVQADTASTSQEQGGATGNNSSNSQQIITIVVAAVGASLGVAVLVVAAVVVQRRRRREAWGVEMVQGTGNNTRVEPSMVEVEDWDHTRRDADPNEPAPAPPVRSYIDLGVFSQQPVPKRHRRDEDIMPALRNARGPLRSASAEGPNLARCSAPAAFDEDEAGHVTISGTIHTAGSSSGAGRSHAAAAASAATALGHSSSGGWGHNPHGLAIGRAGRMSNNSQLGRAALLGLHAATASGGQRLPARGRALALQEKLQAGRLSSGGGANPGPNSASSTRNAWRGKVVPRRVIANGGSSAVHPESSRLAPRGVDGDIESPPPGSPHHETPVRPYGQASITTQGSAAASLGHKVWRSEPQSTSRIPPLEVEDVASAAQSSDEAAAAKEPNHRRSTQSLPGNAPLAQERPLRYELALRHGGPTPPKRRVTFANESGGSAPPASPVAVRISHSGYLHSSDAAEAGALADADSTPIMLPSPVQLDELQELQAAAKATAEAHRAPVIPESGSSHALSCVVPDLVSTRSLSPQFGMAAGSGRWMEPGGTNSGGSTPSGRVSGLAPSGSRQSSRRFLAATLAATNASEGGGRSPSLRHLATADGSRPSSARQLSAALAGCESGTGVSRAGQLGSPAAVTGELPGLLSSPVRDATLQSCSPTRSPAINTPLENLLWDDVEGPNSAPAQVLGPALVEDIVEDNPQAVQTLHHLSPGPRVMGPSPSSRLRPMASPSPVPEVSRP</sequence>
<feature type="region of interest" description="Disordered" evidence="1">
    <location>
        <begin position="1215"/>
        <end position="1241"/>
    </location>
</feature>
<feature type="compositionally biased region" description="Pro residues" evidence="1">
    <location>
        <begin position="519"/>
        <end position="544"/>
    </location>
</feature>
<feature type="region of interest" description="Disordered" evidence="1">
    <location>
        <begin position="783"/>
        <end position="824"/>
    </location>
</feature>
<feature type="compositionally biased region" description="Polar residues" evidence="1">
    <location>
        <begin position="492"/>
        <end position="515"/>
    </location>
</feature>
<feature type="region of interest" description="Disordered" evidence="1">
    <location>
        <begin position="153"/>
        <end position="196"/>
    </location>
</feature>
<feature type="compositionally biased region" description="Low complexity" evidence="1">
    <location>
        <begin position="1339"/>
        <end position="1351"/>
    </location>
</feature>
<dbReference type="EMBL" id="JAEHOE010000093">
    <property type="protein sequence ID" value="KAG2487726.1"/>
    <property type="molecule type" value="Genomic_DNA"/>
</dbReference>
<organism evidence="2 3">
    <name type="scientific">Edaphochlamys debaryana</name>
    <dbReference type="NCBI Taxonomy" id="47281"/>
    <lineage>
        <taxon>Eukaryota</taxon>
        <taxon>Viridiplantae</taxon>
        <taxon>Chlorophyta</taxon>
        <taxon>core chlorophytes</taxon>
        <taxon>Chlorophyceae</taxon>
        <taxon>CS clade</taxon>
        <taxon>Chlamydomonadales</taxon>
        <taxon>Chlamydomonadales incertae sedis</taxon>
        <taxon>Edaphochlamys</taxon>
    </lineage>
</organism>
<feature type="region of interest" description="Disordered" evidence="1">
    <location>
        <begin position="1061"/>
        <end position="1203"/>
    </location>
</feature>
<feature type="region of interest" description="Disordered" evidence="1">
    <location>
        <begin position="1496"/>
        <end position="1533"/>
    </location>
</feature>
<dbReference type="Proteomes" id="UP000612055">
    <property type="component" value="Unassembled WGS sequence"/>
</dbReference>
<reference evidence="2" key="1">
    <citation type="journal article" date="2020" name="bioRxiv">
        <title>Comparative genomics of Chlamydomonas.</title>
        <authorList>
            <person name="Craig R.J."/>
            <person name="Hasan A.R."/>
            <person name="Ness R.W."/>
            <person name="Keightley P.D."/>
        </authorList>
    </citation>
    <scope>NUCLEOTIDE SEQUENCE</scope>
    <source>
        <strain evidence="2">CCAP 11/70</strain>
    </source>
</reference>
<feature type="region of interest" description="Disordered" evidence="1">
    <location>
        <begin position="492"/>
        <end position="544"/>
    </location>
</feature>
<feature type="region of interest" description="Disordered" evidence="1">
    <location>
        <begin position="1329"/>
        <end position="1402"/>
    </location>
</feature>
<keyword evidence="3" id="KW-1185">Reference proteome</keyword>
<feature type="region of interest" description="Disordered" evidence="1">
    <location>
        <begin position="236"/>
        <end position="262"/>
    </location>
</feature>
<feature type="compositionally biased region" description="Polar residues" evidence="1">
    <location>
        <begin position="248"/>
        <end position="262"/>
    </location>
</feature>
<comment type="caution">
    <text evidence="2">The sequence shown here is derived from an EMBL/GenBank/DDBJ whole genome shotgun (WGS) entry which is preliminary data.</text>
</comment>
<gene>
    <name evidence="2" type="ORF">HYH03_013725</name>
</gene>
<evidence type="ECO:0000256" key="1">
    <source>
        <dbReference type="SAM" id="MobiDB-lite"/>
    </source>
</evidence>
<feature type="compositionally biased region" description="Low complexity" evidence="1">
    <location>
        <begin position="1171"/>
        <end position="1181"/>
    </location>
</feature>
<evidence type="ECO:0000313" key="2">
    <source>
        <dbReference type="EMBL" id="KAG2487726.1"/>
    </source>
</evidence>
<name>A0A835XPM4_9CHLO</name>
<protein>
    <submittedName>
        <fullName evidence="2">Uncharacterized protein</fullName>
    </submittedName>
</protein>
<accession>A0A835XPM4</accession>